<dbReference type="NCBIfam" id="NF033537">
    <property type="entry name" value="lasso_biosyn_B2"/>
    <property type="match status" value="1"/>
</dbReference>
<sequence length="148" mass="16484">MAILSFRRKIVLRIETVFCLAVARFLIRFLPFRWWRSALGPLGKSANEGEQNLSAEKEMRAMQVGRFVTRTAEAVPFAAVCLPQAMAGRWMLARRAIPTRIVIGSMKDLEEGGALKLHAWLIAGSKTVIGHDESEAYTPLNDTRVGAE</sequence>
<dbReference type="AlphaFoldDB" id="A0A418NRD1"/>
<proteinExistence type="predicted"/>
<dbReference type="OrthoDB" id="3790432at2"/>
<keyword evidence="3" id="KW-1185">Reference proteome</keyword>
<gene>
    <name evidence="2" type="ORF">D2V07_09850</name>
</gene>
<dbReference type="InterPro" id="IPR053521">
    <property type="entry name" value="McjB-like"/>
</dbReference>
<dbReference type="InterPro" id="IPR032708">
    <property type="entry name" value="McjB_C"/>
</dbReference>
<feature type="domain" description="Microcin J25-processing protein McjB C-terminal" evidence="1">
    <location>
        <begin position="28"/>
        <end position="140"/>
    </location>
</feature>
<protein>
    <submittedName>
        <fullName evidence="2">Lasso peptide biosynthesis B2 protein</fullName>
    </submittedName>
</protein>
<evidence type="ECO:0000313" key="3">
    <source>
        <dbReference type="Proteomes" id="UP000286576"/>
    </source>
</evidence>
<accession>A0A418NRD1</accession>
<dbReference type="Proteomes" id="UP000286576">
    <property type="component" value="Unassembled WGS sequence"/>
</dbReference>
<organism evidence="2 3">
    <name type="scientific">Aurantiacibacter zhengii</name>
    <dbReference type="NCBI Taxonomy" id="2307003"/>
    <lineage>
        <taxon>Bacteria</taxon>
        <taxon>Pseudomonadati</taxon>
        <taxon>Pseudomonadota</taxon>
        <taxon>Alphaproteobacteria</taxon>
        <taxon>Sphingomonadales</taxon>
        <taxon>Erythrobacteraceae</taxon>
        <taxon>Aurantiacibacter</taxon>
    </lineage>
</organism>
<dbReference type="Pfam" id="PF13471">
    <property type="entry name" value="Transglut_core3"/>
    <property type="match status" value="1"/>
</dbReference>
<comment type="caution">
    <text evidence="2">The sequence shown here is derived from an EMBL/GenBank/DDBJ whole genome shotgun (WGS) entry which is preliminary data.</text>
</comment>
<dbReference type="RefSeq" id="WP_119586832.1">
    <property type="nucleotide sequence ID" value="NZ_CAWODQ010000024.1"/>
</dbReference>
<evidence type="ECO:0000313" key="2">
    <source>
        <dbReference type="EMBL" id="RIV85641.1"/>
    </source>
</evidence>
<dbReference type="EMBL" id="QXFL01000004">
    <property type="protein sequence ID" value="RIV85641.1"/>
    <property type="molecule type" value="Genomic_DNA"/>
</dbReference>
<name>A0A418NRD1_9SPHN</name>
<reference evidence="2 3" key="1">
    <citation type="submission" date="2018-08" db="EMBL/GenBank/DDBJ databases">
        <title>Erythrobacter zhengii sp.nov., a bacterium isolated from deep-sea sediment.</title>
        <authorList>
            <person name="Fang C."/>
            <person name="Wu Y.-H."/>
            <person name="Sun C."/>
            <person name="Wang H."/>
            <person name="Cheng H."/>
            <person name="Meng F.-X."/>
            <person name="Wang C.-S."/>
            <person name="Xu X.-W."/>
        </authorList>
    </citation>
    <scope>NUCLEOTIDE SEQUENCE [LARGE SCALE GENOMIC DNA]</scope>
    <source>
        <strain evidence="2 3">V18</strain>
    </source>
</reference>
<evidence type="ECO:0000259" key="1">
    <source>
        <dbReference type="Pfam" id="PF13471"/>
    </source>
</evidence>